<dbReference type="InterPro" id="IPR016194">
    <property type="entry name" value="SPOC-like_C_dom_sf"/>
</dbReference>
<dbReference type="FunFam" id="3.40.50.410:FF:000200">
    <property type="entry name" value="ATP-dependent DNA helicase II subunit 2"/>
    <property type="match status" value="1"/>
</dbReference>
<dbReference type="FunFam" id="1.10.1600.10:FF:000002">
    <property type="entry name" value="X-ray repair cross-complementing protein 5"/>
    <property type="match status" value="1"/>
</dbReference>
<dbReference type="GO" id="GO:0005524">
    <property type="term" value="F:ATP binding"/>
    <property type="evidence" value="ECO:0007669"/>
    <property type="project" value="UniProtKB-KW"/>
</dbReference>
<dbReference type="OrthoDB" id="6156011at2759"/>
<evidence type="ECO:0000256" key="1">
    <source>
        <dbReference type="ARBA" id="ARBA00004123"/>
    </source>
</evidence>
<feature type="signal peptide" evidence="18">
    <location>
        <begin position="1"/>
        <end position="20"/>
    </location>
</feature>
<dbReference type="GO" id="GO:0006303">
    <property type="term" value="P:double-strand break repair via nonhomologous end joining"/>
    <property type="evidence" value="ECO:0007669"/>
    <property type="project" value="InterPro"/>
</dbReference>
<keyword evidence="7" id="KW-0378">Hydrolase</keyword>
<dbReference type="FunFam" id="2.40.290.10:FF:000005">
    <property type="entry name" value="X-ray repair cross-complementing protein 5"/>
    <property type="match status" value="1"/>
</dbReference>
<dbReference type="Proteomes" id="UP000245119">
    <property type="component" value="Linkage Group LG4"/>
</dbReference>
<dbReference type="Gene3D" id="2.40.290.10">
    <property type="match status" value="1"/>
</dbReference>
<dbReference type="EMBL" id="PZQS01000004">
    <property type="protein sequence ID" value="PVD32488.1"/>
    <property type="molecule type" value="Genomic_DNA"/>
</dbReference>
<dbReference type="GO" id="GO:0016787">
    <property type="term" value="F:hydrolase activity"/>
    <property type="evidence" value="ECO:0007669"/>
    <property type="project" value="UniProtKB-KW"/>
</dbReference>
<dbReference type="SUPFAM" id="SSF53300">
    <property type="entry name" value="vWA-like"/>
    <property type="match status" value="1"/>
</dbReference>
<dbReference type="Gene3D" id="1.10.1600.10">
    <property type="match status" value="1"/>
</dbReference>
<dbReference type="CDD" id="cd00873">
    <property type="entry name" value="KU80"/>
    <property type="match status" value="1"/>
</dbReference>
<keyword evidence="13" id="KW-0234">DNA repair</keyword>
<keyword evidence="17" id="KW-1133">Transmembrane helix</keyword>
<protein>
    <recommendedName>
        <fullName evidence="23">VWFA domain-containing protein</fullName>
    </recommendedName>
</protein>
<dbReference type="InterPro" id="IPR036494">
    <property type="entry name" value="Ku_C_sf"/>
</dbReference>
<keyword evidence="9" id="KW-0067">ATP-binding</keyword>
<evidence type="ECO:0000256" key="2">
    <source>
        <dbReference type="ARBA" id="ARBA00004286"/>
    </source>
</evidence>
<keyword evidence="4" id="KW-0158">Chromosome</keyword>
<dbReference type="InterPro" id="IPR036465">
    <property type="entry name" value="vWFA_dom_sf"/>
</dbReference>
<dbReference type="InterPro" id="IPR006164">
    <property type="entry name" value="DNA_bd_Ku70/Ku80"/>
</dbReference>
<dbReference type="PANTHER" id="PTHR12604">
    <property type="entry name" value="KU AUTOANTIGEN DNA HELICASE"/>
    <property type="match status" value="1"/>
</dbReference>
<dbReference type="GO" id="GO:0042162">
    <property type="term" value="F:telomeric DNA binding"/>
    <property type="evidence" value="ECO:0007669"/>
    <property type="project" value="InterPro"/>
</dbReference>
<dbReference type="Pfam" id="PF00431">
    <property type="entry name" value="CUB"/>
    <property type="match status" value="2"/>
</dbReference>
<dbReference type="GO" id="GO:0003684">
    <property type="term" value="F:damaged DNA binding"/>
    <property type="evidence" value="ECO:0007669"/>
    <property type="project" value="InterPro"/>
</dbReference>
<evidence type="ECO:0000259" key="19">
    <source>
        <dbReference type="PROSITE" id="PS01180"/>
    </source>
</evidence>
<comment type="caution">
    <text evidence="15">Lacks conserved residue(s) required for the propagation of feature annotation.</text>
</comment>
<keyword evidence="17" id="KW-0812">Transmembrane</keyword>
<evidence type="ECO:0000256" key="4">
    <source>
        <dbReference type="ARBA" id="ARBA00022454"/>
    </source>
</evidence>
<dbReference type="AlphaFoldDB" id="A0A2T7PGD0"/>
<evidence type="ECO:0000256" key="16">
    <source>
        <dbReference type="SAM" id="MobiDB-lite"/>
    </source>
</evidence>
<evidence type="ECO:0000256" key="12">
    <source>
        <dbReference type="ARBA" id="ARBA00023172"/>
    </source>
</evidence>
<keyword evidence="22" id="KW-1185">Reference proteome</keyword>
<dbReference type="SUPFAM" id="SSF49854">
    <property type="entry name" value="Spermadhesin, CUB domain"/>
    <property type="match status" value="2"/>
</dbReference>
<dbReference type="GO" id="GO:0000723">
    <property type="term" value="P:telomere maintenance"/>
    <property type="evidence" value="ECO:0007669"/>
    <property type="project" value="InterPro"/>
</dbReference>
<dbReference type="Pfam" id="PF08785">
    <property type="entry name" value="Ku_PK_bind"/>
    <property type="match status" value="1"/>
</dbReference>
<comment type="subcellular location">
    <subcellularLocation>
        <location evidence="2">Chromosome</location>
    </subcellularLocation>
    <subcellularLocation>
        <location evidence="1">Nucleus</location>
    </subcellularLocation>
</comment>
<dbReference type="InterPro" id="IPR005160">
    <property type="entry name" value="Ku_C"/>
</dbReference>
<feature type="domain" description="CUB" evidence="19">
    <location>
        <begin position="22"/>
        <end position="136"/>
    </location>
</feature>
<dbReference type="GO" id="GO:0006310">
    <property type="term" value="P:DNA recombination"/>
    <property type="evidence" value="ECO:0007669"/>
    <property type="project" value="UniProtKB-KW"/>
</dbReference>
<dbReference type="GO" id="GO:0043564">
    <property type="term" value="C:Ku70:Ku80 complex"/>
    <property type="evidence" value="ECO:0007669"/>
    <property type="project" value="InterPro"/>
</dbReference>
<evidence type="ECO:0000313" key="21">
    <source>
        <dbReference type="EMBL" id="PVD32488.1"/>
    </source>
</evidence>
<evidence type="ECO:0000313" key="22">
    <source>
        <dbReference type="Proteomes" id="UP000245119"/>
    </source>
</evidence>
<organism evidence="21 22">
    <name type="scientific">Pomacea canaliculata</name>
    <name type="common">Golden apple snail</name>
    <dbReference type="NCBI Taxonomy" id="400727"/>
    <lineage>
        <taxon>Eukaryota</taxon>
        <taxon>Metazoa</taxon>
        <taxon>Spiralia</taxon>
        <taxon>Lophotrochozoa</taxon>
        <taxon>Mollusca</taxon>
        <taxon>Gastropoda</taxon>
        <taxon>Caenogastropoda</taxon>
        <taxon>Architaenioglossa</taxon>
        <taxon>Ampullarioidea</taxon>
        <taxon>Ampullariidae</taxon>
        <taxon>Pomacea</taxon>
    </lineage>
</organism>
<dbReference type="SUPFAM" id="SSF100939">
    <property type="entry name" value="SPOC domain-like"/>
    <property type="match status" value="1"/>
</dbReference>
<feature type="region of interest" description="Disordered" evidence="16">
    <location>
        <begin position="1007"/>
        <end position="1029"/>
    </location>
</feature>
<dbReference type="Pfam" id="PF03731">
    <property type="entry name" value="Ku_N"/>
    <property type="match status" value="1"/>
</dbReference>
<evidence type="ECO:0008006" key="23">
    <source>
        <dbReference type="Google" id="ProtNLM"/>
    </source>
</evidence>
<dbReference type="PROSITE" id="PS01180">
    <property type="entry name" value="CUB"/>
    <property type="match status" value="2"/>
</dbReference>
<dbReference type="SMART" id="SM00559">
    <property type="entry name" value="Ku78"/>
    <property type="match status" value="1"/>
</dbReference>
<keyword evidence="6" id="KW-0227">DNA damage</keyword>
<evidence type="ECO:0000256" key="13">
    <source>
        <dbReference type="ARBA" id="ARBA00023204"/>
    </source>
</evidence>
<evidence type="ECO:0000256" key="9">
    <source>
        <dbReference type="ARBA" id="ARBA00022840"/>
    </source>
</evidence>
<dbReference type="GO" id="GO:0003690">
    <property type="term" value="F:double-stranded DNA binding"/>
    <property type="evidence" value="ECO:0007669"/>
    <property type="project" value="TreeGrafter"/>
</dbReference>
<feature type="compositionally biased region" description="Basic and acidic residues" evidence="16">
    <location>
        <begin position="646"/>
        <end position="659"/>
    </location>
</feature>
<dbReference type="SMART" id="SM00327">
    <property type="entry name" value="VWA"/>
    <property type="match status" value="1"/>
</dbReference>
<proteinExistence type="inferred from homology"/>
<keyword evidence="5" id="KW-0547">Nucleotide-binding</keyword>
<keyword evidence="10" id="KW-0238">DNA-binding</keyword>
<evidence type="ECO:0000256" key="10">
    <source>
        <dbReference type="ARBA" id="ARBA00023125"/>
    </source>
</evidence>
<keyword evidence="11" id="KW-1015">Disulfide bond</keyword>
<dbReference type="Pfam" id="PF02735">
    <property type="entry name" value="Ku"/>
    <property type="match status" value="1"/>
</dbReference>
<keyword evidence="18" id="KW-0732">Signal</keyword>
<dbReference type="GO" id="GO:0003678">
    <property type="term" value="F:DNA helicase activity"/>
    <property type="evidence" value="ECO:0007669"/>
    <property type="project" value="InterPro"/>
</dbReference>
<reference evidence="21 22" key="1">
    <citation type="submission" date="2018-04" db="EMBL/GenBank/DDBJ databases">
        <title>The genome of golden apple snail Pomacea canaliculata provides insight into stress tolerance and invasive adaptation.</title>
        <authorList>
            <person name="Liu C."/>
            <person name="Liu B."/>
            <person name="Ren Y."/>
            <person name="Zhang Y."/>
            <person name="Wang H."/>
            <person name="Li S."/>
            <person name="Jiang F."/>
            <person name="Yin L."/>
            <person name="Zhang G."/>
            <person name="Qian W."/>
            <person name="Fan W."/>
        </authorList>
    </citation>
    <scope>NUCLEOTIDE SEQUENCE [LARGE SCALE GENOMIC DNA]</scope>
    <source>
        <strain evidence="21">SZHN2017</strain>
        <tissue evidence="21">Muscle</tissue>
    </source>
</reference>
<dbReference type="PROSITE" id="PS50234">
    <property type="entry name" value="VWFA"/>
    <property type="match status" value="1"/>
</dbReference>
<dbReference type="PANTHER" id="PTHR12604:SF4">
    <property type="entry name" value="X-RAY REPAIR CROSS-COMPLEMENTING PROTEIN 5"/>
    <property type="match status" value="1"/>
</dbReference>
<dbReference type="InterPro" id="IPR005161">
    <property type="entry name" value="Ku_N"/>
</dbReference>
<feature type="compositionally biased region" description="Basic and acidic residues" evidence="16">
    <location>
        <begin position="1007"/>
        <end position="1018"/>
    </location>
</feature>
<keyword evidence="8" id="KW-0347">Helicase</keyword>
<dbReference type="InterPro" id="IPR000859">
    <property type="entry name" value="CUB_dom"/>
</dbReference>
<evidence type="ECO:0000256" key="17">
    <source>
        <dbReference type="SAM" id="Phobius"/>
    </source>
</evidence>
<dbReference type="Gene3D" id="2.60.120.290">
    <property type="entry name" value="Spermadhesin, CUB domain"/>
    <property type="match status" value="2"/>
</dbReference>
<dbReference type="Gene3D" id="3.40.50.410">
    <property type="entry name" value="von Willebrand factor, type A domain"/>
    <property type="match status" value="1"/>
</dbReference>
<dbReference type="InterPro" id="IPR035914">
    <property type="entry name" value="Sperma_CUB_dom_sf"/>
</dbReference>
<comment type="similarity">
    <text evidence="3">Belongs to the ku80 family.</text>
</comment>
<dbReference type="SMART" id="SM00042">
    <property type="entry name" value="CUB"/>
    <property type="match status" value="2"/>
</dbReference>
<name>A0A2T7PGD0_POMCA</name>
<accession>A0A2T7PGD0</accession>
<evidence type="ECO:0000256" key="5">
    <source>
        <dbReference type="ARBA" id="ARBA00022741"/>
    </source>
</evidence>
<feature type="domain" description="VWFA" evidence="20">
    <location>
        <begin position="480"/>
        <end position="637"/>
    </location>
</feature>
<evidence type="ECO:0000256" key="11">
    <source>
        <dbReference type="ARBA" id="ARBA00023157"/>
    </source>
</evidence>
<feature type="transmembrane region" description="Helical" evidence="17">
    <location>
        <begin position="279"/>
        <end position="305"/>
    </location>
</feature>
<dbReference type="Pfam" id="PF03730">
    <property type="entry name" value="Ku_C"/>
    <property type="match status" value="1"/>
</dbReference>
<evidence type="ECO:0000259" key="20">
    <source>
        <dbReference type="PROSITE" id="PS50234"/>
    </source>
</evidence>
<dbReference type="SUPFAM" id="SSF101420">
    <property type="entry name" value="C-terminal domain of Ku80"/>
    <property type="match status" value="1"/>
</dbReference>
<evidence type="ECO:0000256" key="14">
    <source>
        <dbReference type="ARBA" id="ARBA00023242"/>
    </source>
</evidence>
<evidence type="ECO:0000256" key="15">
    <source>
        <dbReference type="PROSITE-ProRule" id="PRU00059"/>
    </source>
</evidence>
<gene>
    <name evidence="21" type="ORF">C0Q70_07927</name>
</gene>
<feature type="domain" description="CUB" evidence="19">
    <location>
        <begin position="142"/>
        <end position="262"/>
    </location>
</feature>
<dbReference type="STRING" id="400727.A0A2T7PGD0"/>
<comment type="caution">
    <text evidence="21">The sequence shown here is derived from an EMBL/GenBank/DDBJ whole genome shotgun (WGS) entry which is preliminary data.</text>
</comment>
<evidence type="ECO:0000256" key="3">
    <source>
        <dbReference type="ARBA" id="ARBA00007726"/>
    </source>
</evidence>
<dbReference type="InterPro" id="IPR002035">
    <property type="entry name" value="VWF_A"/>
</dbReference>
<dbReference type="GO" id="GO:0005694">
    <property type="term" value="C:chromosome"/>
    <property type="evidence" value="ECO:0007669"/>
    <property type="project" value="UniProtKB-SubCell"/>
</dbReference>
<keyword evidence="17" id="KW-0472">Membrane</keyword>
<evidence type="ECO:0000256" key="7">
    <source>
        <dbReference type="ARBA" id="ARBA00022801"/>
    </source>
</evidence>
<dbReference type="CDD" id="cd00041">
    <property type="entry name" value="CUB"/>
    <property type="match status" value="2"/>
</dbReference>
<dbReference type="Gene3D" id="1.25.40.240">
    <property type="entry name" value="Ku, C-terminal domain"/>
    <property type="match status" value="1"/>
</dbReference>
<evidence type="ECO:0000256" key="18">
    <source>
        <dbReference type="SAM" id="SignalP"/>
    </source>
</evidence>
<evidence type="ECO:0000256" key="8">
    <source>
        <dbReference type="ARBA" id="ARBA00022806"/>
    </source>
</evidence>
<sequence length="1189" mass="133683">MTRILVTSLIVLWCVQHAECDCNQKYVVMSNDVRYITSPNYPGNFTQPTDCYYEISTSSSEVGTVVYLEVVDVTLACDDSRSRLDVYDGFSRKPRHLGQVCQGGKTTFESPKHVLYLIFRSRTVLSHGFRLRVSAKPKYSHCYTQNTLMLNATDTPDVLVSPFYPYEMDQNLNCRWLLMAPEGSRVKVTLLDSNMKGSLGCYNFGLFVYDGKTSDEDFLVAKVCNTTRLSLMSTGSYLLVVFTSSHMVYQSGSGIRLQYSAVPAPRDDSHSQQLVDQTVFFVIASFLLVITTGFFLTAVMKIFILPRRRRSVEGRRRVCRLRTTDSQTQLLHSLAPLGQLPSLHLYSAGAADTDDQNSEGPQQQHQQQHAHQCQACGSCTRKCGGRHVLVCTTASSGVLLSLASSPDYMTGAPLGPPPSYKETLSRSKYIPMLRKDFDRDYYDVRSELCVHRGRLDFTRGNRILVPAKLDDDILQMIHKAIAIVLDVGPSMNQAGPQEATSLQSAIGAITMILQRKIFSESKDEIALVLFGTTETKNPLANGKCYENITIKRPMGIADLELLQMVQNDIQATTQSADFIDALIVALDHLEQGIQGKRGFASKRLILLSDLAGPFGDDQLDIIIKAICNSNTEINIIGPDLEEEDAHEDRKTGQQKEKTPQQRAGEAMAKYILEQVNGEGYSFREALPALSYFQSRQVRPTAWKCQLEIGPDLKIPINGYIKMKDFKLKQSWKKVYARDPDKTVVTSRTYHLGDDAETEVDAEDVVEGYCYGSDRIPMSAEDKESMKYKAEKCFKVLGFTKLENVKQHHYMGDSVLSITGEKGDPTAMVALSSIINALYETNYVAIARRVYDARSSPRIGCLIPHIKASYQCLHWIELPFAEDLRTFTFGSLPVREGTGSKKYAPSEEQLAAVDELITSMDLSSAATEDNGEKREAFKPKLTFNPYFQRVYQCLQHRALHPGEDLPALSPLIAACLQQPQEVACAAPIERLRKLFKLETVAKKKDEQTGESVFRKDAGDGPHVIRPKTDDDLSGGLETITKARVTEVGTNTPIDDFQDLCSRKDKDLFDEACQQMQQRVQQIVTDSFGQQFYRKAIDCLIVLRQECIKKLEPRLYNRFIREFKNTLTCKGRQDFWDKLLEEKLSLISKLESEYSDVSKEEADTFTAGQVLRDEVTARQEDETTDDLLMDI</sequence>
<evidence type="ECO:0000256" key="6">
    <source>
        <dbReference type="ARBA" id="ARBA00022763"/>
    </source>
</evidence>
<dbReference type="InterPro" id="IPR014893">
    <property type="entry name" value="Ku_PK_bind"/>
</dbReference>
<dbReference type="InterPro" id="IPR024193">
    <property type="entry name" value="Ku80"/>
</dbReference>
<keyword evidence="12" id="KW-0233">DNA recombination</keyword>
<keyword evidence="14" id="KW-0539">Nucleus</keyword>
<feature type="region of interest" description="Disordered" evidence="16">
    <location>
        <begin position="643"/>
        <end position="663"/>
    </location>
</feature>
<feature type="chain" id="PRO_5015736123" description="VWFA domain-containing protein" evidence="18">
    <location>
        <begin position="21"/>
        <end position="1189"/>
    </location>
</feature>